<dbReference type="PANTHER" id="PTHR13831:SF1">
    <property type="entry name" value="PROTEIN HIR2"/>
    <property type="match status" value="1"/>
</dbReference>
<dbReference type="GO" id="GO:0006338">
    <property type="term" value="P:chromatin remodeling"/>
    <property type="evidence" value="ECO:0007669"/>
    <property type="project" value="TreeGrafter"/>
</dbReference>
<keyword evidence="1" id="KW-0853">WD repeat</keyword>
<dbReference type="InParanoid" id="I3EDY6"/>
<dbReference type="PANTHER" id="PTHR13831">
    <property type="entry name" value="MEMBER OF THE HIR1 FAMILY OF WD-REPEAT PROTEINS"/>
    <property type="match status" value="1"/>
</dbReference>
<reference evidence="2" key="1">
    <citation type="submission" date="2011-01" db="EMBL/GenBank/DDBJ databases">
        <title>The Genome Sequence of Nematocida parisii strain ERTm3.</title>
        <authorList>
            <consortium name="The Broad Institute Genome Sequencing Platform"/>
            <consortium name="The Broad Institute Genome Sequencing Center for Infectious Disease"/>
            <person name="Cuomo C."/>
            <person name="Troemel E."/>
            <person name="Young S.K."/>
            <person name="Zeng Q."/>
            <person name="Gargeya S."/>
            <person name="Fitzgerald M."/>
            <person name="Haas B."/>
            <person name="Abouelleil A."/>
            <person name="Alvarado L."/>
            <person name="Arachchi H.M."/>
            <person name="Berlin A."/>
            <person name="Chapman S.B."/>
            <person name="Gearin G."/>
            <person name="Goldberg J."/>
            <person name="Griggs A."/>
            <person name="Gujja S."/>
            <person name="Hansen M."/>
            <person name="Heiman D."/>
            <person name="Howarth C."/>
            <person name="Larimer J."/>
            <person name="Lui A."/>
            <person name="MacDonald P.J.P."/>
            <person name="McCowen C."/>
            <person name="Montmayeur A."/>
            <person name="Murphy C."/>
            <person name="Neiman D."/>
            <person name="Pearson M."/>
            <person name="Priest M."/>
            <person name="Roberts A."/>
            <person name="Saif S."/>
            <person name="Shea T."/>
            <person name="Sisk P."/>
            <person name="Stolte C."/>
            <person name="Sykes S."/>
            <person name="Wortman J."/>
            <person name="Nusbaum C."/>
            <person name="Birren B."/>
        </authorList>
    </citation>
    <scope>NUCLEOTIDE SEQUENCE</scope>
    <source>
        <strain evidence="2">ERTm3</strain>
    </source>
</reference>
<dbReference type="AlphaFoldDB" id="I3EDY6"/>
<dbReference type="OMA" id="DIYEVKW"/>
<accession>I3EDY6</accession>
<dbReference type="GO" id="GO:0000785">
    <property type="term" value="C:chromatin"/>
    <property type="evidence" value="ECO:0007669"/>
    <property type="project" value="TreeGrafter"/>
</dbReference>
<evidence type="ECO:0000313" key="2">
    <source>
        <dbReference type="EMBL" id="EIJ87433.1"/>
    </source>
</evidence>
<organism evidence="2 3">
    <name type="scientific">Nematocida parisii (strain ERTm3)</name>
    <name type="common">Nematode killer fungus</name>
    <dbReference type="NCBI Taxonomy" id="935791"/>
    <lineage>
        <taxon>Eukaryota</taxon>
        <taxon>Fungi</taxon>
        <taxon>Fungi incertae sedis</taxon>
        <taxon>Microsporidia</taxon>
        <taxon>Nematocida</taxon>
    </lineage>
</organism>
<dbReference type="GO" id="GO:0000417">
    <property type="term" value="C:HIR complex"/>
    <property type="evidence" value="ECO:0007669"/>
    <property type="project" value="TreeGrafter"/>
</dbReference>
<dbReference type="Proteomes" id="UP000002872">
    <property type="component" value="Unassembled WGS sequence"/>
</dbReference>
<dbReference type="Pfam" id="PF00400">
    <property type="entry name" value="WD40"/>
    <property type="match status" value="1"/>
</dbReference>
<keyword evidence="3" id="KW-1185">Reference proteome</keyword>
<evidence type="ECO:0000313" key="3">
    <source>
        <dbReference type="Proteomes" id="UP000002872"/>
    </source>
</evidence>
<dbReference type="SMART" id="SM00320">
    <property type="entry name" value="WD40"/>
    <property type="match status" value="3"/>
</dbReference>
<dbReference type="GO" id="GO:0005634">
    <property type="term" value="C:nucleus"/>
    <property type="evidence" value="ECO:0007669"/>
    <property type="project" value="InterPro"/>
</dbReference>
<evidence type="ECO:0000256" key="1">
    <source>
        <dbReference type="PROSITE-ProRule" id="PRU00221"/>
    </source>
</evidence>
<dbReference type="InterPro" id="IPR036322">
    <property type="entry name" value="WD40_repeat_dom_sf"/>
</dbReference>
<protein>
    <submittedName>
        <fullName evidence="2">Uncharacterized protein</fullName>
    </submittedName>
</protein>
<sequence>MRERCTVVKLNLQFHEESAIFAVDVMKAKGKTIIATAGGDKAIRLWEYTYTGEEPKECFEYKTALSEGCSIIHIYTLNKHRGSVNSLQFSKDGKYLLSGGDTGAVYAWDMQRILESTPAEEDKKYTGQPIQVRGADSTDIYEVKWFQEKILVGVSSGRIEQYKLFTNPRNESTSKSTAESENTENHSVNTGILEITGSSEVLKCDTPYVSEISQSTSEELEIILSSNNLAVQSSPKKASQPKGNSTVDKPHKSVKFRVIEEYVQDVFAKCISSKQAHKDIVQGIACTDEIFASVGNDRVLKVFNDSGKAIQKLCKKSLITDKHTFFFRRLSFSEDGLLYLPSAAYEGINAVHILSPPEYKVIKTITPFPSPTICTVCTSEYLIVSEGRNVYIFTTKEYSLVFRIVDCSFLPITDIKPIQDDQDILSLIISSCDGFLTNVLLYKRLEA</sequence>
<proteinExistence type="predicted"/>
<dbReference type="PROSITE" id="PS50294">
    <property type="entry name" value="WD_REPEATS_REGION"/>
    <property type="match status" value="1"/>
</dbReference>
<dbReference type="SUPFAM" id="SSF50978">
    <property type="entry name" value="WD40 repeat-like"/>
    <property type="match status" value="1"/>
</dbReference>
<dbReference type="Gene3D" id="2.130.10.10">
    <property type="entry name" value="YVTN repeat-like/Quinoprotein amine dehydrogenase"/>
    <property type="match status" value="2"/>
</dbReference>
<name>I3EDY6_NEMP3</name>
<dbReference type="EMBL" id="GL870882">
    <property type="protein sequence ID" value="EIJ87433.1"/>
    <property type="molecule type" value="Genomic_DNA"/>
</dbReference>
<dbReference type="InterPro" id="IPR015943">
    <property type="entry name" value="WD40/YVTN_repeat-like_dom_sf"/>
</dbReference>
<dbReference type="OrthoDB" id="71227at2759"/>
<dbReference type="HOGENOM" id="CLU_645718_0_0_1"/>
<dbReference type="GO" id="GO:0006351">
    <property type="term" value="P:DNA-templated transcription"/>
    <property type="evidence" value="ECO:0007669"/>
    <property type="project" value="InterPro"/>
</dbReference>
<dbReference type="InterPro" id="IPR031120">
    <property type="entry name" value="HIR1-like"/>
</dbReference>
<gene>
    <name evidence="2" type="ORF">NEQG_02314</name>
</gene>
<dbReference type="GO" id="GO:0031491">
    <property type="term" value="F:nucleosome binding"/>
    <property type="evidence" value="ECO:0007669"/>
    <property type="project" value="TreeGrafter"/>
</dbReference>
<dbReference type="VEuPathDB" id="MicrosporidiaDB:NEQG_02314"/>
<feature type="repeat" description="WD" evidence="1">
    <location>
        <begin position="77"/>
        <end position="111"/>
    </location>
</feature>
<dbReference type="PROSITE" id="PS50082">
    <property type="entry name" value="WD_REPEATS_2"/>
    <property type="match status" value="1"/>
</dbReference>
<dbReference type="STRING" id="935791.I3EDY6"/>
<dbReference type="InterPro" id="IPR001680">
    <property type="entry name" value="WD40_rpt"/>
</dbReference>